<dbReference type="InterPro" id="IPR015943">
    <property type="entry name" value="WD40/YVTN_repeat-like_dom_sf"/>
</dbReference>
<dbReference type="InterPro" id="IPR050557">
    <property type="entry name" value="RTX_toxin/Mannuronan_C5-epim"/>
</dbReference>
<organism evidence="3 4">
    <name type="scientific">Sphingomonas gellani</name>
    <dbReference type="NCBI Taxonomy" id="1166340"/>
    <lineage>
        <taxon>Bacteria</taxon>
        <taxon>Pseudomonadati</taxon>
        <taxon>Pseudomonadota</taxon>
        <taxon>Alphaproteobacteria</taxon>
        <taxon>Sphingomonadales</taxon>
        <taxon>Sphingomonadaceae</taxon>
        <taxon>Sphingomonas</taxon>
    </lineage>
</organism>
<gene>
    <name evidence="3" type="ORF">SAMN05192583_3214</name>
</gene>
<keyword evidence="4" id="KW-1185">Reference proteome</keyword>
<dbReference type="Pfam" id="PF00353">
    <property type="entry name" value="HemolysinCabind"/>
    <property type="match status" value="3"/>
</dbReference>
<dbReference type="InterPro" id="IPR011049">
    <property type="entry name" value="Serralysin-like_metalloprot_C"/>
</dbReference>
<dbReference type="InterPro" id="IPR001343">
    <property type="entry name" value="Hemolysn_Ca-bd"/>
</dbReference>
<reference evidence="4" key="1">
    <citation type="submission" date="2016-10" db="EMBL/GenBank/DDBJ databases">
        <authorList>
            <person name="Varghese N."/>
            <person name="Submissions S."/>
        </authorList>
    </citation>
    <scope>NUCLEOTIDE SEQUENCE [LARGE SCALE GENOMIC DNA]</scope>
    <source>
        <strain evidence="4">S6-262</strain>
    </source>
</reference>
<dbReference type="OrthoDB" id="7572603at2"/>
<dbReference type="AlphaFoldDB" id="A0A1H8I6G3"/>
<evidence type="ECO:0000256" key="2">
    <source>
        <dbReference type="ARBA" id="ARBA00022525"/>
    </source>
</evidence>
<dbReference type="Proteomes" id="UP000199206">
    <property type="component" value="Unassembled WGS sequence"/>
</dbReference>
<dbReference type="GO" id="GO:0005509">
    <property type="term" value="F:calcium ion binding"/>
    <property type="evidence" value="ECO:0007669"/>
    <property type="project" value="InterPro"/>
</dbReference>
<dbReference type="Gene3D" id="2.130.10.10">
    <property type="entry name" value="YVTN repeat-like/Quinoprotein amine dehydrogenase"/>
    <property type="match status" value="1"/>
</dbReference>
<dbReference type="EMBL" id="FOCF01000009">
    <property type="protein sequence ID" value="SEN63666.1"/>
    <property type="molecule type" value="Genomic_DNA"/>
</dbReference>
<keyword evidence="2" id="KW-0964">Secreted</keyword>
<proteinExistence type="predicted"/>
<dbReference type="PANTHER" id="PTHR38340:SF1">
    <property type="entry name" value="S-LAYER PROTEIN"/>
    <property type="match status" value="1"/>
</dbReference>
<comment type="subcellular location">
    <subcellularLocation>
        <location evidence="1">Secreted</location>
    </subcellularLocation>
</comment>
<name>A0A1H8I6G3_9SPHN</name>
<dbReference type="STRING" id="1166340.SAMN05192583_3214"/>
<dbReference type="InterPro" id="IPR018511">
    <property type="entry name" value="Hemolysin-typ_Ca-bd_CS"/>
</dbReference>
<protein>
    <submittedName>
        <fullName evidence="3">Hemolysin-type calcium-binding repeat-containing protein</fullName>
    </submittedName>
</protein>
<dbReference type="SUPFAM" id="SSF82171">
    <property type="entry name" value="DPP6 N-terminal domain-like"/>
    <property type="match status" value="1"/>
</dbReference>
<sequence>MLISKRGGDMAVQQPEGAIRSIGTGTVTDQMFSPDGTLIYTTRGGTVTAYSVATGAFANSWTIGKTLGGIDVSPDGRYLVATEQQNGPATGSGFNSATDFYVYRLDLTSGVATTYTSHLSGYVASYADVSFLPDGKALLTQNYPGSGWVPLTTLDFDSGIFTASSQIYAQSGTLTASPDRSHILFSPRNISDAPIYVYTAGQGITATHGGYADDIYGFNSGVQAISPTGNLIAEGVGLAIYDSNLRLVTKLGERYPFASGTTGLAFSPDGSKLYLLDRAAREVFVLNTTNWDVLGGYPVGAALGDGYSSYAASYGNALQVSADGSHLSVIGAVSVQVIDLGKAVSDAGTIGDDVVIGDSADNVLYGFEGNDTLDGKAGTDTLHGGSGDDSYYVDNPGDTVVERENAGNDVVFSSVSYSIPGNVEKLVLTGTDATSAYGNELANALIGNDSDNYLYGSGGDDVLTGNGGNDVLDGGQGNDRMAGGAGDDTYHVESPADVVIEMAGAGTDTVMTALDYMFGANVENLTLLGNNQPLSGTGNALDNVIIGNDGDNLIIGGLGSDTLTGGFGRDIFRERVRSWRGTGSPTCRQATASRSRTRTRQALRTRGWATRSAWATDRR</sequence>
<dbReference type="GO" id="GO:0005576">
    <property type="term" value="C:extracellular region"/>
    <property type="evidence" value="ECO:0007669"/>
    <property type="project" value="UniProtKB-SubCell"/>
</dbReference>
<evidence type="ECO:0000256" key="1">
    <source>
        <dbReference type="ARBA" id="ARBA00004613"/>
    </source>
</evidence>
<dbReference type="Gene3D" id="2.150.10.10">
    <property type="entry name" value="Serralysin-like metalloprotease, C-terminal"/>
    <property type="match status" value="3"/>
</dbReference>
<dbReference type="PRINTS" id="PR00313">
    <property type="entry name" value="CABNDNGRPT"/>
</dbReference>
<evidence type="ECO:0000313" key="3">
    <source>
        <dbReference type="EMBL" id="SEN63666.1"/>
    </source>
</evidence>
<dbReference type="SUPFAM" id="SSF51120">
    <property type="entry name" value="beta-Roll"/>
    <property type="match status" value="2"/>
</dbReference>
<accession>A0A1H8I6G3</accession>
<dbReference type="PROSITE" id="PS00330">
    <property type="entry name" value="HEMOLYSIN_CALCIUM"/>
    <property type="match status" value="2"/>
</dbReference>
<dbReference type="PANTHER" id="PTHR38340">
    <property type="entry name" value="S-LAYER PROTEIN"/>
    <property type="match status" value="1"/>
</dbReference>
<evidence type="ECO:0000313" key="4">
    <source>
        <dbReference type="Proteomes" id="UP000199206"/>
    </source>
</evidence>